<dbReference type="Proteomes" id="UP000823922">
    <property type="component" value="Unassembled WGS sequence"/>
</dbReference>
<protein>
    <submittedName>
        <fullName evidence="1">Uncharacterized protein</fullName>
    </submittedName>
</protein>
<dbReference type="AlphaFoldDB" id="A0A9D2QL65"/>
<comment type="caution">
    <text evidence="1">The sequence shown here is derived from an EMBL/GenBank/DDBJ whole genome shotgun (WGS) entry which is preliminary data.</text>
</comment>
<evidence type="ECO:0000313" key="2">
    <source>
        <dbReference type="Proteomes" id="UP000823922"/>
    </source>
</evidence>
<evidence type="ECO:0000313" key="1">
    <source>
        <dbReference type="EMBL" id="HJC88103.1"/>
    </source>
</evidence>
<organism evidence="1 2">
    <name type="scientific">Candidatus Eisenbergiella intestinigallinarum</name>
    <dbReference type="NCBI Taxonomy" id="2838549"/>
    <lineage>
        <taxon>Bacteria</taxon>
        <taxon>Bacillati</taxon>
        <taxon>Bacillota</taxon>
        <taxon>Clostridia</taxon>
        <taxon>Lachnospirales</taxon>
        <taxon>Lachnospiraceae</taxon>
        <taxon>Eisenbergiella</taxon>
    </lineage>
</organism>
<accession>A0A9D2QL65</accession>
<proteinExistence type="predicted"/>
<dbReference type="PROSITE" id="PS51257">
    <property type="entry name" value="PROKAR_LIPOPROTEIN"/>
    <property type="match status" value="1"/>
</dbReference>
<dbReference type="SUPFAM" id="SSF69318">
    <property type="entry name" value="Integrin alpha N-terminal domain"/>
    <property type="match status" value="1"/>
</dbReference>
<gene>
    <name evidence="1" type="ORF">H9926_08825</name>
</gene>
<name>A0A9D2QL65_9FIRM</name>
<dbReference type="InterPro" id="IPR028994">
    <property type="entry name" value="Integrin_alpha_N"/>
</dbReference>
<reference evidence="1" key="1">
    <citation type="journal article" date="2021" name="PeerJ">
        <title>Extensive microbial diversity within the chicken gut microbiome revealed by metagenomics and culture.</title>
        <authorList>
            <person name="Gilroy R."/>
            <person name="Ravi A."/>
            <person name="Getino M."/>
            <person name="Pursley I."/>
            <person name="Horton D.L."/>
            <person name="Alikhan N.F."/>
            <person name="Baker D."/>
            <person name="Gharbi K."/>
            <person name="Hall N."/>
            <person name="Watson M."/>
            <person name="Adriaenssens E.M."/>
            <person name="Foster-Nyarko E."/>
            <person name="Jarju S."/>
            <person name="Secka A."/>
            <person name="Antonio M."/>
            <person name="Oren A."/>
            <person name="Chaudhuri R.R."/>
            <person name="La Ragione R."/>
            <person name="Hildebrand F."/>
            <person name="Pallen M.J."/>
        </authorList>
    </citation>
    <scope>NUCLEOTIDE SEQUENCE</scope>
    <source>
        <strain evidence="1">ChiBcec1-1630</strain>
    </source>
</reference>
<dbReference type="EMBL" id="DWVS01000214">
    <property type="protein sequence ID" value="HJC88103.1"/>
    <property type="molecule type" value="Genomic_DNA"/>
</dbReference>
<sequence length="279" mass="30928">MKKERFLLSVLATMTVLASCGRNAEISGETVPLSESADEAVDLSSATMDENGGLLEDGRQAFEKALWDVYFQGILPDGGAVEYVDRESAEGNSFAVTDIDGDEREELLLLWSGASMSGMVQIIYGYEDGHFHEELSGFPDQTFYENGMVEIGWSHNQGLSNSLWPYFVYAYDTGSDTYRSVGGADAWEKSVREEDYSGNSFPAETDTDGDGMVYFILPADWDGQYEGIQTVDGEEYEEWRNSWLDGAAKMDISFQKLTEENIAALGYPKPDYPDPQPLG</sequence>
<reference evidence="1" key="2">
    <citation type="submission" date="2021-04" db="EMBL/GenBank/DDBJ databases">
        <authorList>
            <person name="Gilroy R."/>
        </authorList>
    </citation>
    <scope>NUCLEOTIDE SEQUENCE</scope>
    <source>
        <strain evidence="1">ChiBcec1-1630</strain>
    </source>
</reference>